<evidence type="ECO:0000259" key="1">
    <source>
        <dbReference type="Pfam" id="PF11716"/>
    </source>
</evidence>
<dbReference type="RefSeq" id="WP_338748987.1">
    <property type="nucleotide sequence ID" value="NZ_CP144913.1"/>
</dbReference>
<keyword evidence="3" id="KW-1185">Reference proteome</keyword>
<evidence type="ECO:0000313" key="3">
    <source>
        <dbReference type="Proteomes" id="UP001382727"/>
    </source>
</evidence>
<keyword evidence="2" id="KW-0413">Isomerase</keyword>
<proteinExistence type="predicted"/>
<dbReference type="Pfam" id="PF11716">
    <property type="entry name" value="MDMPI_N"/>
    <property type="match status" value="1"/>
</dbReference>
<dbReference type="Proteomes" id="UP001382727">
    <property type="component" value="Chromosome"/>
</dbReference>
<dbReference type="InterPro" id="IPR034660">
    <property type="entry name" value="DinB/YfiT-like"/>
</dbReference>
<dbReference type="SUPFAM" id="SSF109854">
    <property type="entry name" value="DinB/YfiT-like putative metalloenzymes"/>
    <property type="match status" value="1"/>
</dbReference>
<dbReference type="EMBL" id="CP144913">
    <property type="protein sequence ID" value="WXB76220.1"/>
    <property type="molecule type" value="Genomic_DNA"/>
</dbReference>
<dbReference type="NCBIfam" id="TIGR03083">
    <property type="entry name" value="maleylpyruvate isomerase family mycothiol-dependent enzyme"/>
    <property type="match status" value="1"/>
</dbReference>
<dbReference type="InterPro" id="IPR024344">
    <property type="entry name" value="MDMPI_metal-binding"/>
</dbReference>
<gene>
    <name evidence="2" type="ORF">V1351_14945</name>
</gene>
<name>A0ABZ2MH09_9MICO</name>
<dbReference type="PANTHER" id="PTHR40758:SF1">
    <property type="entry name" value="CONSERVED PROTEIN"/>
    <property type="match status" value="1"/>
</dbReference>
<evidence type="ECO:0000313" key="2">
    <source>
        <dbReference type="EMBL" id="WXB76220.1"/>
    </source>
</evidence>
<dbReference type="InterPro" id="IPR017517">
    <property type="entry name" value="Maleyloyr_isom"/>
</dbReference>
<feature type="domain" description="Mycothiol-dependent maleylpyruvate isomerase metal-binding" evidence="1">
    <location>
        <begin position="16"/>
        <end position="143"/>
    </location>
</feature>
<reference evidence="2 3" key="1">
    <citation type="submission" date="2024-02" db="EMBL/GenBank/DDBJ databases">
        <title>Janibacter sp. nov., isolated from gut of marine sandworm.</title>
        <authorList>
            <person name="Kim B."/>
            <person name="Jun M.O."/>
            <person name="Shin N.-R."/>
        </authorList>
    </citation>
    <scope>NUCLEOTIDE SEQUENCE [LARGE SCALE GENOMIC DNA]</scope>
    <source>
        <strain evidence="2 3">A1S7</strain>
    </source>
</reference>
<protein>
    <submittedName>
        <fullName evidence="2">Maleylpyruvate isomerase N-terminal domain-containing protein</fullName>
    </submittedName>
</protein>
<dbReference type="PANTHER" id="PTHR40758">
    <property type="entry name" value="CONSERVED PROTEIN"/>
    <property type="match status" value="1"/>
</dbReference>
<accession>A0ABZ2MH09</accession>
<organism evidence="2 3">
    <name type="scientific">Janibacter alittae</name>
    <dbReference type="NCBI Taxonomy" id="3115209"/>
    <lineage>
        <taxon>Bacteria</taxon>
        <taxon>Bacillati</taxon>
        <taxon>Actinomycetota</taxon>
        <taxon>Actinomycetes</taxon>
        <taxon>Micrococcales</taxon>
        <taxon>Intrasporangiaceae</taxon>
        <taxon>Janibacter</taxon>
    </lineage>
</organism>
<sequence>MRTHPEQHWLPMATYLEAIERESRRFREVLIDQPAGTPVPSCPGWDVDDLLWHLGGGDVQHFWGWIVAHRPEGPEEYPQPDRPADRHGILALFDRAHEDLMLRLRNADPADGCWTWASDTVLHTVAFTMRRQAHEALIHRVDAELAAGERTPLDPHLAADGVVECLEVMYGALPGWGRFAPDGSRVAVDITDTGHRIVLGLGRFTGTDPRTGRDEDEDDVQVLAREYIGRSADPVDLRISGTAEELDLWLWHRAGAFEPAVTGDEETARRLRAILAQPIG</sequence>
<dbReference type="GO" id="GO:0016853">
    <property type="term" value="F:isomerase activity"/>
    <property type="evidence" value="ECO:0007669"/>
    <property type="project" value="UniProtKB-KW"/>
</dbReference>